<evidence type="ECO:0000256" key="4">
    <source>
        <dbReference type="ARBA" id="ARBA00022824"/>
    </source>
</evidence>
<name>A0A6A6DGZ1_9PEZI</name>
<dbReference type="GO" id="GO:0016020">
    <property type="term" value="C:membrane"/>
    <property type="evidence" value="ECO:0007669"/>
    <property type="project" value="UniProtKB-SubCell"/>
</dbReference>
<evidence type="ECO:0000256" key="2">
    <source>
        <dbReference type="ARBA" id="ARBA00004240"/>
    </source>
</evidence>
<protein>
    <recommendedName>
        <fullName evidence="10">DUF676 domain-containing protein</fullName>
    </recommendedName>
</protein>
<comment type="subcellular location">
    <subcellularLocation>
        <location evidence="2">Endoplasmic reticulum</location>
    </subcellularLocation>
    <subcellularLocation>
        <location evidence="3">Membrane</location>
    </subcellularLocation>
    <subcellularLocation>
        <location evidence="1">Mitochondrion</location>
    </subcellularLocation>
</comment>
<sequence>MPSIFKVLKQGPPWRSRSRGPKDSTHTHTETPVASNALPATPSEAASANSITETGISQPATSSIHPTSTELQPPQQVALSVIPSAQQAASPNDAGSSTNTKKPKHGIHTLYPLENRNPDNITVDIVAVHGLMGDAFRTWTSSDTKKLWLRDFLPETISSARILTFAYDAGVFSRSVLAIKDCAQNLLSALQSVRRKEVRPRVHGGGCRLIFDR</sequence>
<keyword evidence="5" id="KW-0496">Mitochondrion</keyword>
<evidence type="ECO:0000256" key="5">
    <source>
        <dbReference type="ARBA" id="ARBA00023128"/>
    </source>
</evidence>
<evidence type="ECO:0000313" key="9">
    <source>
        <dbReference type="Proteomes" id="UP000800200"/>
    </source>
</evidence>
<dbReference type="Proteomes" id="UP000800200">
    <property type="component" value="Unassembled WGS sequence"/>
</dbReference>
<evidence type="ECO:0008006" key="10">
    <source>
        <dbReference type="Google" id="ProtNLM"/>
    </source>
</evidence>
<feature type="compositionally biased region" description="Basic and acidic residues" evidence="7">
    <location>
        <begin position="20"/>
        <end position="29"/>
    </location>
</feature>
<dbReference type="OrthoDB" id="3785784at2759"/>
<dbReference type="PANTHER" id="PTHR48182">
    <property type="entry name" value="PROTEIN SERAC1"/>
    <property type="match status" value="1"/>
</dbReference>
<keyword evidence="9" id="KW-1185">Reference proteome</keyword>
<dbReference type="InterPro" id="IPR052374">
    <property type="entry name" value="SERAC1"/>
</dbReference>
<feature type="region of interest" description="Disordered" evidence="7">
    <location>
        <begin position="1"/>
        <end position="113"/>
    </location>
</feature>
<evidence type="ECO:0000256" key="6">
    <source>
        <dbReference type="ARBA" id="ARBA00023136"/>
    </source>
</evidence>
<evidence type="ECO:0000256" key="7">
    <source>
        <dbReference type="SAM" id="MobiDB-lite"/>
    </source>
</evidence>
<dbReference type="AlphaFoldDB" id="A0A6A6DGZ1"/>
<feature type="compositionally biased region" description="Polar residues" evidence="7">
    <location>
        <begin position="44"/>
        <end position="100"/>
    </location>
</feature>
<accession>A0A6A6DGZ1</accession>
<dbReference type="PANTHER" id="PTHR48182:SF2">
    <property type="entry name" value="PROTEIN SERAC1"/>
    <property type="match status" value="1"/>
</dbReference>
<keyword evidence="4" id="KW-0256">Endoplasmic reticulum</keyword>
<keyword evidence="6" id="KW-0472">Membrane</keyword>
<proteinExistence type="predicted"/>
<evidence type="ECO:0000256" key="1">
    <source>
        <dbReference type="ARBA" id="ARBA00004173"/>
    </source>
</evidence>
<dbReference type="GO" id="GO:0005783">
    <property type="term" value="C:endoplasmic reticulum"/>
    <property type="evidence" value="ECO:0007669"/>
    <property type="project" value="UniProtKB-SubCell"/>
</dbReference>
<organism evidence="8 9">
    <name type="scientific">Zopfia rhizophila CBS 207.26</name>
    <dbReference type="NCBI Taxonomy" id="1314779"/>
    <lineage>
        <taxon>Eukaryota</taxon>
        <taxon>Fungi</taxon>
        <taxon>Dikarya</taxon>
        <taxon>Ascomycota</taxon>
        <taxon>Pezizomycotina</taxon>
        <taxon>Dothideomycetes</taxon>
        <taxon>Dothideomycetes incertae sedis</taxon>
        <taxon>Zopfiaceae</taxon>
        <taxon>Zopfia</taxon>
    </lineage>
</organism>
<dbReference type="GO" id="GO:0005739">
    <property type="term" value="C:mitochondrion"/>
    <property type="evidence" value="ECO:0007669"/>
    <property type="project" value="UniProtKB-SubCell"/>
</dbReference>
<evidence type="ECO:0000313" key="8">
    <source>
        <dbReference type="EMBL" id="KAF2177519.1"/>
    </source>
</evidence>
<dbReference type="EMBL" id="ML994687">
    <property type="protein sequence ID" value="KAF2177519.1"/>
    <property type="molecule type" value="Genomic_DNA"/>
</dbReference>
<reference evidence="8" key="1">
    <citation type="journal article" date="2020" name="Stud. Mycol.">
        <title>101 Dothideomycetes genomes: a test case for predicting lifestyles and emergence of pathogens.</title>
        <authorList>
            <person name="Haridas S."/>
            <person name="Albert R."/>
            <person name="Binder M."/>
            <person name="Bloem J."/>
            <person name="Labutti K."/>
            <person name="Salamov A."/>
            <person name="Andreopoulos B."/>
            <person name="Baker S."/>
            <person name="Barry K."/>
            <person name="Bills G."/>
            <person name="Bluhm B."/>
            <person name="Cannon C."/>
            <person name="Castanera R."/>
            <person name="Culley D."/>
            <person name="Daum C."/>
            <person name="Ezra D."/>
            <person name="Gonzalez J."/>
            <person name="Henrissat B."/>
            <person name="Kuo A."/>
            <person name="Liang C."/>
            <person name="Lipzen A."/>
            <person name="Lutzoni F."/>
            <person name="Magnuson J."/>
            <person name="Mondo S."/>
            <person name="Nolan M."/>
            <person name="Ohm R."/>
            <person name="Pangilinan J."/>
            <person name="Park H.-J."/>
            <person name="Ramirez L."/>
            <person name="Alfaro M."/>
            <person name="Sun H."/>
            <person name="Tritt A."/>
            <person name="Yoshinaga Y."/>
            <person name="Zwiers L.-H."/>
            <person name="Turgeon B."/>
            <person name="Goodwin S."/>
            <person name="Spatafora J."/>
            <person name="Crous P."/>
            <person name="Grigoriev I."/>
        </authorList>
    </citation>
    <scope>NUCLEOTIDE SEQUENCE</scope>
    <source>
        <strain evidence="8">CBS 207.26</strain>
    </source>
</reference>
<gene>
    <name evidence="8" type="ORF">K469DRAFT_357075</name>
</gene>
<evidence type="ECO:0000256" key="3">
    <source>
        <dbReference type="ARBA" id="ARBA00004370"/>
    </source>
</evidence>